<dbReference type="Pfam" id="PF14072">
    <property type="entry name" value="DndB"/>
    <property type="match status" value="1"/>
</dbReference>
<reference evidence="2" key="1">
    <citation type="submission" date="2015-12" db="EMBL/GenBank/DDBJ databases">
        <authorList>
            <person name="Lima A."/>
            <person name="Farahani Zayas N."/>
            <person name="Castro Da Silva M.A."/>
            <person name="Cabral A."/>
            <person name="Pessatti M.L."/>
        </authorList>
    </citation>
    <scope>NUCLEOTIDE SEQUENCE [LARGE SCALE GENOMIC DNA]</scope>
    <source>
        <strain evidence="2">LAMA 842</strain>
    </source>
</reference>
<sequence>MPGANYLRIPALRIRQPLGDFFSVVLSASDLEKLTYSARARYERRNMLGSVFGNIAGNQRKKDEKREKEIARFIDSNESAFPNSIILGANYEENGLLVQDENERWHVERVDDELFYLCIPTNKKMACIIDGQHRLAGFEHSDRKDMDLLCSVYLDLPAPYQAYIFATININQKKVDKSLAYELYGFNLSDEDRNNWSPEKLAVYIARVMRFKRGSLIGKISLGVAFDDDPGRGSSSNKFDENKLDQKEENTLVSLSTIVDGILSLISSNPRKDRDDIQNYKNKIGRKGLDLGTGTLPLREKFILGQDEEIEDVVVDYMSKYYDILVAGSAEHSYLRKTVGFIGSFAFLKDYLKKRSGNYDGSEIERFFEKAKNVDFSVSFFSASAVGSSRIRSLLLLISGLKGLEDFSDSRDYAEIVEISHSLI</sequence>
<dbReference type="NCBIfam" id="TIGR03187">
    <property type="entry name" value="DGQHR"/>
    <property type="match status" value="1"/>
</dbReference>
<accession>A0A137S2Z1</accession>
<dbReference type="PATRIC" id="fig|1306954.6.peg.2287"/>
<gene>
    <name evidence="1" type="ORF">J122_3718</name>
</gene>
<dbReference type="EMBL" id="LOCO01000029">
    <property type="protein sequence ID" value="KXO06797.1"/>
    <property type="molecule type" value="Genomic_DNA"/>
</dbReference>
<dbReference type="InterPro" id="IPR017601">
    <property type="entry name" value="DGQHR-contain_dom"/>
</dbReference>
<protein>
    <submittedName>
        <fullName evidence="1">TgtA5 cluster protein 1</fullName>
    </submittedName>
</protein>
<dbReference type="RefSeq" id="WP_061333480.1">
    <property type="nucleotide sequence ID" value="NZ_LOCO01000029.1"/>
</dbReference>
<organism evidence="1 2">
    <name type="scientific">Marinobacter excellens LAMA 842</name>
    <dbReference type="NCBI Taxonomy" id="1306954"/>
    <lineage>
        <taxon>Bacteria</taxon>
        <taxon>Pseudomonadati</taxon>
        <taxon>Pseudomonadota</taxon>
        <taxon>Gammaproteobacteria</taxon>
        <taxon>Pseudomonadales</taxon>
        <taxon>Marinobacteraceae</taxon>
        <taxon>Marinobacter</taxon>
    </lineage>
</organism>
<comment type="caution">
    <text evidence="1">The sequence shown here is derived from an EMBL/GenBank/DDBJ whole genome shotgun (WGS) entry which is preliminary data.</text>
</comment>
<dbReference type="CDD" id="cd16413">
    <property type="entry name" value="DGQHR_domain"/>
    <property type="match status" value="1"/>
</dbReference>
<dbReference type="AlphaFoldDB" id="A0A137S2Z1"/>
<name>A0A137S2Z1_9GAMM</name>
<dbReference type="Proteomes" id="UP000070282">
    <property type="component" value="Unassembled WGS sequence"/>
</dbReference>
<evidence type="ECO:0000313" key="2">
    <source>
        <dbReference type="Proteomes" id="UP000070282"/>
    </source>
</evidence>
<dbReference type="InterPro" id="IPR017642">
    <property type="entry name" value="DNA_S_mod_DndB"/>
</dbReference>
<evidence type="ECO:0000313" key="1">
    <source>
        <dbReference type="EMBL" id="KXO06797.1"/>
    </source>
</evidence>
<proteinExistence type="predicted"/>
<keyword evidence="2" id="KW-1185">Reference proteome</keyword>